<name>A0AA88ULC5_9ASTE</name>
<protein>
    <recommendedName>
        <fullName evidence="3">Chalcone isomerase domain-containing protein</fullName>
    </recommendedName>
</protein>
<evidence type="ECO:0000313" key="5">
    <source>
        <dbReference type="Proteomes" id="UP001187471"/>
    </source>
</evidence>
<reference evidence="4" key="1">
    <citation type="submission" date="2022-12" db="EMBL/GenBank/DDBJ databases">
        <title>Draft genome assemblies for two species of Escallonia (Escalloniales).</title>
        <authorList>
            <person name="Chanderbali A."/>
            <person name="Dervinis C."/>
            <person name="Anghel I."/>
            <person name="Soltis D."/>
            <person name="Soltis P."/>
            <person name="Zapata F."/>
        </authorList>
    </citation>
    <scope>NUCLEOTIDE SEQUENCE</scope>
    <source>
        <strain evidence="4">UCBG92.1500</strain>
        <tissue evidence="4">Leaf</tissue>
    </source>
</reference>
<dbReference type="SUPFAM" id="SSF54626">
    <property type="entry name" value="Chalcone isomerase"/>
    <property type="match status" value="1"/>
</dbReference>
<feature type="signal peptide" evidence="2">
    <location>
        <begin position="1"/>
        <end position="20"/>
    </location>
</feature>
<evidence type="ECO:0000259" key="3">
    <source>
        <dbReference type="Pfam" id="PF16035"/>
    </source>
</evidence>
<feature type="domain" description="Chalcone isomerase" evidence="3">
    <location>
        <begin position="272"/>
        <end position="444"/>
    </location>
</feature>
<dbReference type="GO" id="GO:0009570">
    <property type="term" value="C:chloroplast stroma"/>
    <property type="evidence" value="ECO:0007669"/>
    <property type="project" value="TreeGrafter"/>
</dbReference>
<dbReference type="GO" id="GO:0005504">
    <property type="term" value="F:fatty acid binding"/>
    <property type="evidence" value="ECO:0007669"/>
    <property type="project" value="TreeGrafter"/>
</dbReference>
<comment type="similarity">
    <text evidence="1">Belongs to the chalcone isomerase family.</text>
</comment>
<dbReference type="AlphaFoldDB" id="A0AA88ULC5"/>
<dbReference type="InterPro" id="IPR036298">
    <property type="entry name" value="Chalcone_isomerase_sf"/>
</dbReference>
<dbReference type="InterPro" id="IPR016089">
    <property type="entry name" value="Chalcone_isomerase_bundle_sf"/>
</dbReference>
<dbReference type="InterPro" id="IPR016087">
    <property type="entry name" value="Chalcone_isomerase"/>
</dbReference>
<comment type="caution">
    <text evidence="4">The sequence shown here is derived from an EMBL/GenBank/DDBJ whole genome shotgun (WGS) entry which is preliminary data.</text>
</comment>
<dbReference type="Gene3D" id="1.10.890.20">
    <property type="match status" value="1"/>
</dbReference>
<dbReference type="InterPro" id="IPR016088">
    <property type="entry name" value="Chalcone_isomerase_3-sand"/>
</dbReference>
<dbReference type="EMBL" id="JAVXUO010000740">
    <property type="protein sequence ID" value="KAK2989429.1"/>
    <property type="molecule type" value="Genomic_DNA"/>
</dbReference>
<gene>
    <name evidence="4" type="ORF">RJ640_018747</name>
</gene>
<dbReference type="Pfam" id="PF16035">
    <property type="entry name" value="Chalcone_2"/>
    <property type="match status" value="1"/>
</dbReference>
<dbReference type="PANTHER" id="PTHR47284">
    <property type="entry name" value="FATTY-ACID-BINDING PROTEIN 2"/>
    <property type="match status" value="1"/>
</dbReference>
<organism evidence="4 5">
    <name type="scientific">Escallonia rubra</name>
    <dbReference type="NCBI Taxonomy" id="112253"/>
    <lineage>
        <taxon>Eukaryota</taxon>
        <taxon>Viridiplantae</taxon>
        <taxon>Streptophyta</taxon>
        <taxon>Embryophyta</taxon>
        <taxon>Tracheophyta</taxon>
        <taxon>Spermatophyta</taxon>
        <taxon>Magnoliopsida</taxon>
        <taxon>eudicotyledons</taxon>
        <taxon>Gunneridae</taxon>
        <taxon>Pentapetalae</taxon>
        <taxon>asterids</taxon>
        <taxon>campanulids</taxon>
        <taxon>Escalloniales</taxon>
        <taxon>Escalloniaceae</taxon>
        <taxon>Escallonia</taxon>
    </lineage>
</organism>
<accession>A0AA88ULC5</accession>
<feature type="chain" id="PRO_5041662712" description="Chalcone isomerase domain-containing protein" evidence="2">
    <location>
        <begin position="21"/>
        <end position="455"/>
    </location>
</feature>
<dbReference type="Proteomes" id="UP001187471">
    <property type="component" value="Unassembled WGS sequence"/>
</dbReference>
<evidence type="ECO:0000256" key="2">
    <source>
        <dbReference type="SAM" id="SignalP"/>
    </source>
</evidence>
<evidence type="ECO:0000313" key="4">
    <source>
        <dbReference type="EMBL" id="KAK2989429.1"/>
    </source>
</evidence>
<dbReference type="Gene3D" id="3.50.70.10">
    <property type="match status" value="1"/>
</dbReference>
<feature type="non-terminal residue" evidence="4">
    <location>
        <position position="1"/>
    </location>
</feature>
<sequence>IICILRNILVFLMDFEGASLNPFPIEPLATHHFLSQISSFVDNYHSRYLYVPGSLALQEAFNCISKFAGGLFLWFASGSNSNINRNLPGSSHASNPRSCKASAQLNHVNSSRQTFKGFCCSFRIRGESSIPVFLGKISRFTMRQLCKEAKQLQSLHVLSLAAALVPPLDNISQNVLAVPLENSQILAHRCMDRGPCAVEQREFDDITSSLNCTRHAVEPRTGIQFPTILDNLLAGETNSNFLSEVSMEVVLPARVRIFVQESKEDVVCLPMVLVGTGSRTMRIIKIKSLKVYAFGFYVHPYDVCKKLGSKYASIPATDMNKHQNFYKDLLREDISMTVRLVVSCNGMKISTVKEAFEKSLRARLVKTNPDTDYDCLRTFGSLFSQDIPIRAGTTIDFRRTVHGHLITEIGGNQIGVVQSKDLCRAFFDMYIGDVPVCERTKEDIGRNVASIIRRC</sequence>
<proteinExistence type="inferred from homology"/>
<dbReference type="PANTHER" id="PTHR47284:SF3">
    <property type="entry name" value="FATTY-ACID-BINDING PROTEIN 2"/>
    <property type="match status" value="1"/>
</dbReference>
<keyword evidence="2" id="KW-0732">Signal</keyword>
<keyword evidence="5" id="KW-1185">Reference proteome</keyword>
<evidence type="ECO:0000256" key="1">
    <source>
        <dbReference type="ARBA" id="ARBA00007166"/>
    </source>
</evidence>
<dbReference type="GO" id="GO:0016872">
    <property type="term" value="F:intramolecular lyase activity"/>
    <property type="evidence" value="ECO:0007669"/>
    <property type="project" value="InterPro"/>
</dbReference>